<feature type="chain" id="PRO_5045790759" evidence="1">
    <location>
        <begin position="25"/>
        <end position="107"/>
    </location>
</feature>
<dbReference type="EMBL" id="JBBPBM010000020">
    <property type="protein sequence ID" value="KAK8550254.1"/>
    <property type="molecule type" value="Genomic_DNA"/>
</dbReference>
<accession>A0ABR2E0G7</accession>
<comment type="caution">
    <text evidence="2">The sequence shown here is derived from an EMBL/GenBank/DDBJ whole genome shotgun (WGS) entry which is preliminary data.</text>
</comment>
<evidence type="ECO:0000256" key="1">
    <source>
        <dbReference type="SAM" id="SignalP"/>
    </source>
</evidence>
<dbReference type="Proteomes" id="UP001472677">
    <property type="component" value="Unassembled WGS sequence"/>
</dbReference>
<gene>
    <name evidence="2" type="ORF">V6N12_038973</name>
</gene>
<dbReference type="InterPro" id="IPR009424">
    <property type="entry name" value="AGP16/20/22/41"/>
</dbReference>
<dbReference type="PANTHER" id="PTHR33374">
    <property type="entry name" value="ARABINOGALACTAN PROTEIN 20"/>
    <property type="match status" value="1"/>
</dbReference>
<organism evidence="2 3">
    <name type="scientific">Hibiscus sabdariffa</name>
    <name type="common">roselle</name>
    <dbReference type="NCBI Taxonomy" id="183260"/>
    <lineage>
        <taxon>Eukaryota</taxon>
        <taxon>Viridiplantae</taxon>
        <taxon>Streptophyta</taxon>
        <taxon>Embryophyta</taxon>
        <taxon>Tracheophyta</taxon>
        <taxon>Spermatophyta</taxon>
        <taxon>Magnoliopsida</taxon>
        <taxon>eudicotyledons</taxon>
        <taxon>Gunneridae</taxon>
        <taxon>Pentapetalae</taxon>
        <taxon>rosids</taxon>
        <taxon>malvids</taxon>
        <taxon>Malvales</taxon>
        <taxon>Malvaceae</taxon>
        <taxon>Malvoideae</taxon>
        <taxon>Hibiscus</taxon>
    </lineage>
</organism>
<protein>
    <submittedName>
        <fullName evidence="2">Uncharacterized protein</fullName>
    </submittedName>
</protein>
<sequence>MKLNVVAAMGLLFMVMALLQFSDGQSLDSSPAPAPTSDGTAVDQGIAYVLLLLALANTCHEHYVEIAVVKFNSGKKWKESFSVTTAGSWLWEDRHSVLNDGIWKKKR</sequence>
<evidence type="ECO:0000313" key="3">
    <source>
        <dbReference type="Proteomes" id="UP001472677"/>
    </source>
</evidence>
<proteinExistence type="predicted"/>
<feature type="signal peptide" evidence="1">
    <location>
        <begin position="1"/>
        <end position="24"/>
    </location>
</feature>
<name>A0ABR2E0G7_9ROSI</name>
<reference evidence="2 3" key="1">
    <citation type="journal article" date="2024" name="G3 (Bethesda)">
        <title>Genome assembly of Hibiscus sabdariffa L. provides insights into metabolisms of medicinal natural products.</title>
        <authorList>
            <person name="Kim T."/>
        </authorList>
    </citation>
    <scope>NUCLEOTIDE SEQUENCE [LARGE SCALE GENOMIC DNA]</scope>
    <source>
        <strain evidence="2">TK-2024</strain>
        <tissue evidence="2">Old leaves</tissue>
    </source>
</reference>
<dbReference type="Pfam" id="PF06376">
    <property type="entry name" value="AGP"/>
    <property type="match status" value="1"/>
</dbReference>
<evidence type="ECO:0000313" key="2">
    <source>
        <dbReference type="EMBL" id="KAK8550254.1"/>
    </source>
</evidence>
<keyword evidence="3" id="KW-1185">Reference proteome</keyword>
<keyword evidence="1" id="KW-0732">Signal</keyword>